<feature type="domain" description="CUB" evidence="5">
    <location>
        <begin position="441"/>
        <end position="559"/>
    </location>
</feature>
<name>A0A9Q0N5F4_9DIPT</name>
<evidence type="ECO:0000256" key="3">
    <source>
        <dbReference type="PROSITE-ProRule" id="PRU00059"/>
    </source>
</evidence>
<feature type="domain" description="CUB" evidence="5">
    <location>
        <begin position="201"/>
        <end position="321"/>
    </location>
</feature>
<dbReference type="Pfam" id="PF00431">
    <property type="entry name" value="CUB"/>
    <property type="match status" value="4"/>
</dbReference>
<dbReference type="CDD" id="cd00041">
    <property type="entry name" value="CUB"/>
    <property type="match status" value="4"/>
</dbReference>
<evidence type="ECO:0000259" key="5">
    <source>
        <dbReference type="PROSITE" id="PS01180"/>
    </source>
</evidence>
<dbReference type="SMART" id="SM00042">
    <property type="entry name" value="CUB"/>
    <property type="match status" value="4"/>
</dbReference>
<comment type="caution">
    <text evidence="3">Lacks conserved residue(s) required for the propagation of feature annotation.</text>
</comment>
<dbReference type="Gene3D" id="2.60.120.290">
    <property type="entry name" value="Spermadhesin, CUB domain"/>
    <property type="match status" value="4"/>
</dbReference>
<feature type="domain" description="CUB" evidence="5">
    <location>
        <begin position="87"/>
        <end position="200"/>
    </location>
</feature>
<dbReference type="PANTHER" id="PTHR24251">
    <property type="entry name" value="OVOCHYMASE-RELATED"/>
    <property type="match status" value="1"/>
</dbReference>
<keyword evidence="7" id="KW-1185">Reference proteome</keyword>
<dbReference type="OrthoDB" id="10009301at2759"/>
<dbReference type="AlphaFoldDB" id="A0A9Q0N5F4"/>
<evidence type="ECO:0000313" key="7">
    <source>
        <dbReference type="Proteomes" id="UP001151699"/>
    </source>
</evidence>
<dbReference type="InterPro" id="IPR000859">
    <property type="entry name" value="CUB_dom"/>
</dbReference>
<evidence type="ECO:0000256" key="1">
    <source>
        <dbReference type="ARBA" id="ARBA00022737"/>
    </source>
</evidence>
<reference evidence="6" key="1">
    <citation type="submission" date="2022-07" db="EMBL/GenBank/DDBJ databases">
        <authorList>
            <person name="Trinca V."/>
            <person name="Uliana J.V.C."/>
            <person name="Torres T.T."/>
            <person name="Ward R.J."/>
            <person name="Monesi N."/>
        </authorList>
    </citation>
    <scope>NUCLEOTIDE SEQUENCE</scope>
    <source>
        <strain evidence="6">HSMRA1968</strain>
        <tissue evidence="6">Whole embryos</tissue>
    </source>
</reference>
<feature type="region of interest" description="Disordered" evidence="4">
    <location>
        <begin position="858"/>
        <end position="878"/>
    </location>
</feature>
<dbReference type="InterPro" id="IPR035914">
    <property type="entry name" value="Sperma_CUB_dom_sf"/>
</dbReference>
<dbReference type="FunFam" id="2.60.120.290:FF:000005">
    <property type="entry name" value="Procollagen C-endopeptidase enhancer 1"/>
    <property type="match status" value="1"/>
</dbReference>
<feature type="compositionally biased region" description="Basic and acidic residues" evidence="4">
    <location>
        <begin position="858"/>
        <end position="877"/>
    </location>
</feature>
<comment type="caution">
    <text evidence="6">The sequence shown here is derived from an EMBL/GenBank/DDBJ whole genome shotgun (WGS) entry which is preliminary data.</text>
</comment>
<organism evidence="6 7">
    <name type="scientific">Pseudolycoriella hygida</name>
    <dbReference type="NCBI Taxonomy" id="35572"/>
    <lineage>
        <taxon>Eukaryota</taxon>
        <taxon>Metazoa</taxon>
        <taxon>Ecdysozoa</taxon>
        <taxon>Arthropoda</taxon>
        <taxon>Hexapoda</taxon>
        <taxon>Insecta</taxon>
        <taxon>Pterygota</taxon>
        <taxon>Neoptera</taxon>
        <taxon>Endopterygota</taxon>
        <taxon>Diptera</taxon>
        <taxon>Nematocera</taxon>
        <taxon>Sciaroidea</taxon>
        <taxon>Sciaridae</taxon>
        <taxon>Pseudolycoriella</taxon>
    </lineage>
</organism>
<dbReference type="SUPFAM" id="SSF49854">
    <property type="entry name" value="Spermadhesin, CUB domain"/>
    <property type="match status" value="4"/>
</dbReference>
<keyword evidence="2" id="KW-1015">Disulfide bond</keyword>
<accession>A0A9Q0N5F4</accession>
<evidence type="ECO:0000313" key="6">
    <source>
        <dbReference type="EMBL" id="KAJ6643391.1"/>
    </source>
</evidence>
<evidence type="ECO:0000256" key="4">
    <source>
        <dbReference type="SAM" id="MobiDB-lite"/>
    </source>
</evidence>
<sequence length="888" mass="100249">MDEISLTRRGQISGNYGNLNCSNEYIHIFEGPFPTERQRRICSQSPTILANYTIPRWAGGVFIEYHSTNYNPNTSFDITIKASYSICGGIISPPIFEFSNPTNGSQYPNNIECIWDITTSIGYHIGVSFVNRFFLEDSVNCTKDYVELLDFVDNNWKLLGRICGRSAPKPFNSTGSQMRLIFRTNENVAGEGFTVKWEEDCGGIFYVSKESQSLESPRYPYQTPPFLKCNYTLVAGKEDYINIDFHEFNLQNTHYPFCVNTNLSIYNYEEWVNPLKTPILVGVYCRKKSLTHIRYKHKIHLIFSSDPFNDARRFSSIYYMDNCGGNVTNSSMIEVPRKESGKYADYLTCLWYLKAPANNKIVIRFEYFELEHNDRCYLDSVEVFQGLMTDPDQRRAVLCGNLTQHAPVVNIKSNNAIVKFHSNGDNNNGGFSALILFSENCDKTIELNDKSPSYILNQTWISYPPHLDCHYVITVPDGYVVNIEFEHFHLAPCHNDTSCTCDYVAILDGSDTFAEAIDKNLCGHSLPQTVTSSGRSLFVRYVTGALSFEKNSSLKLTAVHAVESPIIQQIGNGPVMSQQQNVQNYLVAIQPFPSAAQGAQIMSHNVNQPSLEIQVPQQNDNFRNVNQSSFQSLDPRSGAIRQPAPFTSCHMQGNDREHFQGYNQTVVPNNQFNVGPPTTVSIHQSVVSSQQRNSAIPPPVMSTSVNQSNMGSYLSFVSNHQPNGEARDIVKSKLGQTEAVPWIMSTLQKVFGRPETVLKAVIKRIRNLPPIKDDGLKSMMEFAFEIQSVTTTIESSGVLSQFTNPSLLDELVDKLIAQVKLKWAQYKCEKRNVTTKTFTEWLDELADDISTVVEPTVEKHSKNVSKTSEKGNEKESSHMWNVHMEGCL</sequence>
<gene>
    <name evidence="6" type="primary">Cubn_4</name>
    <name evidence="6" type="ORF">Bhyg_08352</name>
</gene>
<keyword evidence="1" id="KW-0677">Repeat</keyword>
<evidence type="ECO:0000256" key="2">
    <source>
        <dbReference type="ARBA" id="ARBA00023157"/>
    </source>
</evidence>
<feature type="domain" description="CUB" evidence="5">
    <location>
        <begin position="323"/>
        <end position="438"/>
    </location>
</feature>
<dbReference type="PANTHER" id="PTHR24251:SF30">
    <property type="entry name" value="MEMBRANE FRIZZLED-RELATED PROTEIN"/>
    <property type="match status" value="1"/>
</dbReference>
<dbReference type="PROSITE" id="PS01180">
    <property type="entry name" value="CUB"/>
    <property type="match status" value="4"/>
</dbReference>
<proteinExistence type="predicted"/>
<protein>
    <submittedName>
        <fullName evidence="6">Cubilin like</fullName>
    </submittedName>
</protein>
<dbReference type="Proteomes" id="UP001151699">
    <property type="component" value="Chromosome B"/>
</dbReference>
<dbReference type="EMBL" id="WJQU01000002">
    <property type="protein sequence ID" value="KAJ6643391.1"/>
    <property type="molecule type" value="Genomic_DNA"/>
</dbReference>